<proteinExistence type="predicted"/>
<dbReference type="AlphaFoldDB" id="A0A0R3SNT0"/>
<feature type="compositionally biased region" description="Acidic residues" evidence="1">
    <location>
        <begin position="20"/>
        <end position="30"/>
    </location>
</feature>
<protein>
    <submittedName>
        <fullName evidence="4">CTNNB1_binding domain-containing protein</fullName>
    </submittedName>
</protein>
<dbReference type="WBParaSite" id="HDID_0000659501-mRNA-1">
    <property type="protein sequence ID" value="HDID_0000659501-mRNA-1"/>
    <property type="gene ID" value="HDID_0000659501"/>
</dbReference>
<accession>A0A0R3SNT0</accession>
<evidence type="ECO:0000313" key="4">
    <source>
        <dbReference type="WBParaSite" id="HDID_0000659501-mRNA-1"/>
    </source>
</evidence>
<reference evidence="2 3" key="2">
    <citation type="submission" date="2018-11" db="EMBL/GenBank/DDBJ databases">
        <authorList>
            <consortium name="Pathogen Informatics"/>
        </authorList>
    </citation>
    <scope>NUCLEOTIDE SEQUENCE [LARGE SCALE GENOMIC DNA]</scope>
</reference>
<dbReference type="EMBL" id="UYSG01006210">
    <property type="protein sequence ID" value="VDL58910.1"/>
    <property type="molecule type" value="Genomic_DNA"/>
</dbReference>
<reference evidence="4" key="1">
    <citation type="submission" date="2017-02" db="UniProtKB">
        <authorList>
            <consortium name="WormBaseParasite"/>
        </authorList>
    </citation>
    <scope>IDENTIFICATION</scope>
</reference>
<evidence type="ECO:0000313" key="2">
    <source>
        <dbReference type="EMBL" id="VDL58910.1"/>
    </source>
</evidence>
<gene>
    <name evidence="2" type="ORF">HDID_LOCUS6592</name>
</gene>
<evidence type="ECO:0000256" key="1">
    <source>
        <dbReference type="SAM" id="MobiDB-lite"/>
    </source>
</evidence>
<feature type="compositionally biased region" description="Polar residues" evidence="1">
    <location>
        <begin position="1"/>
        <end position="14"/>
    </location>
</feature>
<sequence>MASMDTGKNLSIESVKSDESIENEEEEELVGAELMNLAGNNAESDQ</sequence>
<organism evidence="4">
    <name type="scientific">Hymenolepis diminuta</name>
    <name type="common">Rat tapeworm</name>
    <dbReference type="NCBI Taxonomy" id="6216"/>
    <lineage>
        <taxon>Eukaryota</taxon>
        <taxon>Metazoa</taxon>
        <taxon>Spiralia</taxon>
        <taxon>Lophotrochozoa</taxon>
        <taxon>Platyhelminthes</taxon>
        <taxon>Cestoda</taxon>
        <taxon>Eucestoda</taxon>
        <taxon>Cyclophyllidea</taxon>
        <taxon>Hymenolepididae</taxon>
        <taxon>Hymenolepis</taxon>
    </lineage>
</organism>
<evidence type="ECO:0000313" key="3">
    <source>
        <dbReference type="Proteomes" id="UP000274504"/>
    </source>
</evidence>
<dbReference type="Proteomes" id="UP000274504">
    <property type="component" value="Unassembled WGS sequence"/>
</dbReference>
<feature type="region of interest" description="Disordered" evidence="1">
    <location>
        <begin position="1"/>
        <end position="46"/>
    </location>
</feature>
<name>A0A0R3SNT0_HYMDI</name>